<evidence type="ECO:0000313" key="12">
    <source>
        <dbReference type="Proteomes" id="UP001597101"/>
    </source>
</evidence>
<dbReference type="EC" id="2.3.2.-" evidence="11"/>
<feature type="signal peptide" evidence="9">
    <location>
        <begin position="1"/>
        <end position="21"/>
    </location>
</feature>
<keyword evidence="5 7" id="KW-0573">Peptidoglycan synthesis</keyword>
<name>A0ABW3FGY2_9HYPH</name>
<sequence length="204" mass="23517">MKKIVVLMAFVMSLFTVSAFADQGAKQTVPSVSKGYVKKDKAYWTRVWYKNNGYKKRNGRWVKAGVKSRSKRSTRKRISKNSYRPSRSSGIVARVDLSKQRMYVYDRGVLRHTWKVSTGRKGYGTPTGTWKIHRMHKEYYSKKYDNAPMPYAMFYYRGFAIHGTGSISRLGRPASHGCVRLHPKNAAKLFSMVRRKGGTVKVTW</sequence>
<evidence type="ECO:0000256" key="2">
    <source>
        <dbReference type="ARBA" id="ARBA00005992"/>
    </source>
</evidence>
<keyword evidence="6 7" id="KW-0961">Cell wall biogenesis/degradation</keyword>
<evidence type="ECO:0000256" key="1">
    <source>
        <dbReference type="ARBA" id="ARBA00004752"/>
    </source>
</evidence>
<dbReference type="RefSeq" id="WP_377213614.1">
    <property type="nucleotide sequence ID" value="NZ_JBHTJV010000025.1"/>
</dbReference>
<protein>
    <submittedName>
        <fullName evidence="11">L,D-transpeptidase</fullName>
        <ecNumber evidence="11">2.3.2.-</ecNumber>
    </submittedName>
</protein>
<dbReference type="PANTHER" id="PTHR30582">
    <property type="entry name" value="L,D-TRANSPEPTIDASE"/>
    <property type="match status" value="1"/>
</dbReference>
<gene>
    <name evidence="11" type="ORF">ACFQ14_15265</name>
</gene>
<keyword evidence="9" id="KW-0732">Signal</keyword>
<proteinExistence type="inferred from homology"/>
<dbReference type="InterPro" id="IPR005490">
    <property type="entry name" value="LD_TPept_cat_dom"/>
</dbReference>
<evidence type="ECO:0000256" key="6">
    <source>
        <dbReference type="ARBA" id="ARBA00023316"/>
    </source>
</evidence>
<dbReference type="Gene3D" id="2.40.440.10">
    <property type="entry name" value="L,D-transpeptidase catalytic domain-like"/>
    <property type="match status" value="1"/>
</dbReference>
<keyword evidence="4 7" id="KW-0133">Cell shape</keyword>
<dbReference type="PROSITE" id="PS52029">
    <property type="entry name" value="LD_TPASE"/>
    <property type="match status" value="1"/>
</dbReference>
<feature type="compositionally biased region" description="Basic residues" evidence="8">
    <location>
        <begin position="66"/>
        <end position="79"/>
    </location>
</feature>
<evidence type="ECO:0000256" key="3">
    <source>
        <dbReference type="ARBA" id="ARBA00022679"/>
    </source>
</evidence>
<dbReference type="InterPro" id="IPR050979">
    <property type="entry name" value="LD-transpeptidase"/>
</dbReference>
<accession>A0ABW3FGY2</accession>
<dbReference type="PANTHER" id="PTHR30582:SF2">
    <property type="entry name" value="L,D-TRANSPEPTIDASE YCIB-RELATED"/>
    <property type="match status" value="1"/>
</dbReference>
<dbReference type="CDD" id="cd16913">
    <property type="entry name" value="YkuD_like"/>
    <property type="match status" value="1"/>
</dbReference>
<feature type="region of interest" description="Disordered" evidence="8">
    <location>
        <begin position="66"/>
        <end position="86"/>
    </location>
</feature>
<dbReference type="GO" id="GO:0016746">
    <property type="term" value="F:acyltransferase activity"/>
    <property type="evidence" value="ECO:0007669"/>
    <property type="project" value="UniProtKB-KW"/>
</dbReference>
<dbReference type="InterPro" id="IPR038063">
    <property type="entry name" value="Transpep_catalytic_dom"/>
</dbReference>
<comment type="pathway">
    <text evidence="1 7">Cell wall biogenesis; peptidoglycan biosynthesis.</text>
</comment>
<keyword evidence="11" id="KW-0012">Acyltransferase</keyword>
<evidence type="ECO:0000256" key="5">
    <source>
        <dbReference type="ARBA" id="ARBA00022984"/>
    </source>
</evidence>
<dbReference type="EMBL" id="JBHTJV010000025">
    <property type="protein sequence ID" value="MFD0917762.1"/>
    <property type="molecule type" value="Genomic_DNA"/>
</dbReference>
<evidence type="ECO:0000256" key="9">
    <source>
        <dbReference type="SAM" id="SignalP"/>
    </source>
</evidence>
<evidence type="ECO:0000259" key="10">
    <source>
        <dbReference type="PROSITE" id="PS52029"/>
    </source>
</evidence>
<feature type="domain" description="L,D-TPase catalytic" evidence="10">
    <location>
        <begin position="91"/>
        <end position="203"/>
    </location>
</feature>
<evidence type="ECO:0000256" key="7">
    <source>
        <dbReference type="PROSITE-ProRule" id="PRU01373"/>
    </source>
</evidence>
<feature type="chain" id="PRO_5047462223" evidence="9">
    <location>
        <begin position="22"/>
        <end position="204"/>
    </location>
</feature>
<dbReference type="Pfam" id="PF03734">
    <property type="entry name" value="YkuD"/>
    <property type="match status" value="1"/>
</dbReference>
<dbReference type="SUPFAM" id="SSF141523">
    <property type="entry name" value="L,D-transpeptidase catalytic domain-like"/>
    <property type="match status" value="1"/>
</dbReference>
<feature type="active site" description="Nucleophile" evidence="7">
    <location>
        <position position="178"/>
    </location>
</feature>
<evidence type="ECO:0000256" key="8">
    <source>
        <dbReference type="SAM" id="MobiDB-lite"/>
    </source>
</evidence>
<dbReference type="Proteomes" id="UP001597101">
    <property type="component" value="Unassembled WGS sequence"/>
</dbReference>
<keyword evidence="3 11" id="KW-0808">Transferase</keyword>
<keyword evidence="12" id="KW-1185">Reference proteome</keyword>
<comment type="caution">
    <text evidence="11">The sequence shown here is derived from an EMBL/GenBank/DDBJ whole genome shotgun (WGS) entry which is preliminary data.</text>
</comment>
<organism evidence="11 12">
    <name type="scientific">Pseudahrensia aquimaris</name>
    <dbReference type="NCBI Taxonomy" id="744461"/>
    <lineage>
        <taxon>Bacteria</taxon>
        <taxon>Pseudomonadati</taxon>
        <taxon>Pseudomonadota</taxon>
        <taxon>Alphaproteobacteria</taxon>
        <taxon>Hyphomicrobiales</taxon>
        <taxon>Ahrensiaceae</taxon>
        <taxon>Pseudahrensia</taxon>
    </lineage>
</organism>
<evidence type="ECO:0000256" key="4">
    <source>
        <dbReference type="ARBA" id="ARBA00022960"/>
    </source>
</evidence>
<feature type="active site" description="Proton donor/acceptor" evidence="7">
    <location>
        <position position="162"/>
    </location>
</feature>
<evidence type="ECO:0000313" key="11">
    <source>
        <dbReference type="EMBL" id="MFD0917762.1"/>
    </source>
</evidence>
<comment type="similarity">
    <text evidence="2">Belongs to the YkuD family.</text>
</comment>
<reference evidence="12" key="1">
    <citation type="journal article" date="2019" name="Int. J. Syst. Evol. Microbiol.">
        <title>The Global Catalogue of Microorganisms (GCM) 10K type strain sequencing project: providing services to taxonomists for standard genome sequencing and annotation.</title>
        <authorList>
            <consortium name="The Broad Institute Genomics Platform"/>
            <consortium name="The Broad Institute Genome Sequencing Center for Infectious Disease"/>
            <person name="Wu L."/>
            <person name="Ma J."/>
        </authorList>
    </citation>
    <scope>NUCLEOTIDE SEQUENCE [LARGE SCALE GENOMIC DNA]</scope>
    <source>
        <strain evidence="12">CCUG 60023</strain>
    </source>
</reference>